<dbReference type="PROSITE" id="PS51123">
    <property type="entry name" value="OMPA_2"/>
    <property type="match status" value="1"/>
</dbReference>
<dbReference type="InterPro" id="IPR006665">
    <property type="entry name" value="OmpA-like"/>
</dbReference>
<keyword evidence="1" id="KW-0472">Membrane</keyword>
<protein>
    <recommendedName>
        <fullName evidence="2">OmpA-like domain-containing protein</fullName>
    </recommendedName>
</protein>
<sequence length="2002" mass="220587">MLQQLLHTMRTCFGLMTRTGFAVHAIFALTFANKEMNCVPACNFGHAVHLPQNIQQKNLLNVLWKVPSLFSFILLFIILLTASFNAKAVPPGTQIDNVAIASFSFSGVNSSVNSNTESILTTIIQTPSSIILYQYDTTGSSTFTPTVVTQNATSGPPGNGFIVSADPAVPIAGGTPNVLTSTDSQPLNIASLYSTGEPIFIQVDDKDQSLDSTVRETVRVVVTSSTGDEEELILMETGVDTGVFIGYVQSTSIAVAPYDGLLSLGAETSLTVQYTDQFDPSDTSTGGSLVDPYGKVFSSLDGAVLDGAIVSILDTNGNLAPVFGDDGVSTYANPVTTGGSVTDSGGTVYNFPAGTYRFPRMMPGNYRLVVIPPASFQGPSTASINDLQILPGAPYALDANASYAELFVLQPGPPLNVDIPLDALTSYLVIEKSVSKDTAAVGDFLQYTLTLSNTDSVTVANNVVITDTLPVGLRYQKSSVRYDGAPGIEPQVSSDGRTLRFPISNVQPGASVQVKYVTEISVGTKLGKAVNSVIALDDRGTQSNTAVAGITVTEDLFASRSFIAGRVIVGECDENGAITNPGLSSVRVFMEDGKYAATDENGRFHFEGIKPGTHIVQVDKASIPDNLEIIDCVKNTRFSGTSYSQFIDVQGGTLWRTNFYVREKKAITDTTTLFIQTELNEEDIKYTIEMANGEISVKNYRLIINLPEGIEYDKNSSVLDGAEINEPYVNENMVIYRLGDLGNNWEKQLKFRGRIKQRADGDLITTAVVMLDTDAKKNIRSTPIKNKLLVSRVRAENKEMIYEARFEPMGTNLSPASKKDIRKAVNDLGKVDITHNKVTGYSDNLPVKERSAWVYGDNVEMSKERAKAVGDFLVNDLNVDEETIEIKGAGASNPMAENNTEEGRALNRRAELVVSTSEVVAPGKVEMVTSESEVSEIVLEGQPEFKIEKLIEAPPVTEQLDISTFDEFWIKEATPGYEWLMPSANYSPSSPTVNVAIKHKLSEQFEMKFNGEPINPLFYFGMIKNKSGTVARSYWQGVHLNKGKNRFDFIVKDKEGKVIKTMTRDIVFAGIPVRAELDIEHSRLIADGRNFPVVAVRVYDKDGNFARPGSRGKYTLSKPYLPQQLVEALQVNRLSGLNKQKPEYVVGQNGIAYIVLEPTTVTGKLEIEMPFNGRKRSLIKTWMQPEVRDWIMVGLAEGTVGYNSVSGNKEALNANDINDEFYNEGKVAFYAKGKVKGDWLLTTSYDTSKQTVAGDNRVNQLINPNTYYTIYGDNSRQRYDASSAKKLYIKIERQQFYALFGDMNTGLSITELSKFQRNMTGVKSEFDNGKYAYTAFAAENVNNFIKDEIPGEGISGLYRLSGKNIVINSDTIVIETRDRFRSEIIIKTETMRRYLDYSIDYSDGTIFFRRPIASRDDKFNPIFIVADYEVEAPVTGEITAGGRGAVRFNDGKIELGGTAVRDATYLNEGDLIGADARIEINSQTEIRLEAATTDVSSGTKDLSGSAYSAEIVHGGDDLRVRAYAVQQDPDFGLGQQSISQKGTRKYGADANYRLNQTVTLDGTVYRENNLITGAKRDVAQANVIYSNRDYTLNAGTLLARDRFSLGEKNASNLLTLGASKSFLQDTVKLRSNAEIAVNSANANSDYPSRFIVGADYFITPKVNLFAENEWTVGGAQDTQMTRAGVRATPWTNAQVNTAVNQETRENGVRSFATLGLVQSFPINKRWSGDVTFDRATTLRTPGAKPFNDNVPIAQGTANNDFTAISAGTTYKAETYTLNNRVELRTAQLEDKLGLIVNWERNLKGGIGYSATTKLFRTDRTDNSELLNGDIRFSVAYRPLQSRWIVLNRLDFKFDSSTDIIGIKTRQRKLIENLTSNFLIDNRNQISFNFGLKYVIDTFGKDEYSSVTNLLGTEYRHDLSDKFDVGVHANSYYSANSSTMKYSTGVSFGWNMMRNIWLSIGYNFDGFQDRDFSAAGYTAAGPYIRFRMKFDQDTVDEVKDWMR</sequence>
<keyword evidence="1" id="KW-0812">Transmembrane</keyword>
<reference evidence="3" key="1">
    <citation type="submission" date="2018-06" db="EMBL/GenBank/DDBJ databases">
        <authorList>
            <person name="Zhirakovskaya E."/>
        </authorList>
    </citation>
    <scope>NUCLEOTIDE SEQUENCE</scope>
</reference>
<dbReference type="Pfam" id="PF01345">
    <property type="entry name" value="DUF11"/>
    <property type="match status" value="1"/>
</dbReference>
<organism evidence="3">
    <name type="scientific">hydrothermal vent metagenome</name>
    <dbReference type="NCBI Taxonomy" id="652676"/>
    <lineage>
        <taxon>unclassified sequences</taxon>
        <taxon>metagenomes</taxon>
        <taxon>ecological metagenomes</taxon>
    </lineage>
</organism>
<dbReference type="PANTHER" id="PTHR30329:SF21">
    <property type="entry name" value="LIPOPROTEIN YIAD-RELATED"/>
    <property type="match status" value="1"/>
</dbReference>
<dbReference type="Gene3D" id="3.30.1330.60">
    <property type="entry name" value="OmpA-like domain"/>
    <property type="match status" value="1"/>
</dbReference>
<feature type="transmembrane region" description="Helical" evidence="1">
    <location>
        <begin position="62"/>
        <end position="84"/>
    </location>
</feature>
<name>A0A3B0WH76_9ZZZZ</name>
<proteinExistence type="predicted"/>
<evidence type="ECO:0000313" key="3">
    <source>
        <dbReference type="EMBL" id="VAW55195.1"/>
    </source>
</evidence>
<dbReference type="Pfam" id="PF00691">
    <property type="entry name" value="OmpA"/>
    <property type="match status" value="1"/>
</dbReference>
<dbReference type="Gene3D" id="2.60.40.740">
    <property type="match status" value="1"/>
</dbReference>
<evidence type="ECO:0000256" key="1">
    <source>
        <dbReference type="SAM" id="Phobius"/>
    </source>
</evidence>
<evidence type="ECO:0000259" key="2">
    <source>
        <dbReference type="PROSITE" id="PS51123"/>
    </source>
</evidence>
<dbReference type="InterPro" id="IPR001434">
    <property type="entry name" value="OmcB-like_DUF11"/>
</dbReference>
<accession>A0A3B0WH76</accession>
<gene>
    <name evidence="3" type="ORF">MNBD_GAMMA06-22</name>
</gene>
<dbReference type="EMBL" id="UOFD01000086">
    <property type="protein sequence ID" value="VAW55195.1"/>
    <property type="molecule type" value="Genomic_DNA"/>
</dbReference>
<feature type="domain" description="OmpA-like" evidence="2">
    <location>
        <begin position="793"/>
        <end position="918"/>
    </location>
</feature>
<keyword evidence="1" id="KW-1133">Transmembrane helix</keyword>
<dbReference type="InterPro" id="IPR047589">
    <property type="entry name" value="DUF11_rpt"/>
</dbReference>
<dbReference type="NCBIfam" id="TIGR01451">
    <property type="entry name" value="B_ant_repeat"/>
    <property type="match status" value="1"/>
</dbReference>
<dbReference type="PANTHER" id="PTHR30329">
    <property type="entry name" value="STATOR ELEMENT OF FLAGELLAR MOTOR COMPLEX"/>
    <property type="match status" value="1"/>
</dbReference>
<dbReference type="SUPFAM" id="SSF103088">
    <property type="entry name" value="OmpA-like"/>
    <property type="match status" value="1"/>
</dbReference>
<dbReference type="InterPro" id="IPR036737">
    <property type="entry name" value="OmpA-like_sf"/>
</dbReference>
<dbReference type="InterPro" id="IPR050330">
    <property type="entry name" value="Bact_OuterMem_StrucFunc"/>
</dbReference>
<dbReference type="CDD" id="cd07185">
    <property type="entry name" value="OmpA_C-like"/>
    <property type="match status" value="1"/>
</dbReference>